<keyword evidence="2" id="KW-1185">Reference proteome</keyword>
<gene>
    <name evidence="1" type="ORF">NOO_LOCUS7752</name>
</gene>
<dbReference type="WBParaSite" id="nOo.2.0.1.t07752-RA">
    <property type="protein sequence ID" value="nOo.2.0.1.t07752-RA"/>
    <property type="gene ID" value="nOo.2.0.1.g07752"/>
</dbReference>
<dbReference type="Proteomes" id="UP000271087">
    <property type="component" value="Unassembled WGS sequence"/>
</dbReference>
<dbReference type="OrthoDB" id="5798421at2759"/>
<dbReference type="EMBL" id="UYRW01002904">
    <property type="protein sequence ID" value="VDK87159.1"/>
    <property type="molecule type" value="Genomic_DNA"/>
</dbReference>
<proteinExistence type="predicted"/>
<organism evidence="3">
    <name type="scientific">Onchocerca ochengi</name>
    <name type="common">Filarial nematode worm</name>
    <dbReference type="NCBI Taxonomy" id="42157"/>
    <lineage>
        <taxon>Eukaryota</taxon>
        <taxon>Metazoa</taxon>
        <taxon>Ecdysozoa</taxon>
        <taxon>Nematoda</taxon>
        <taxon>Chromadorea</taxon>
        <taxon>Rhabditida</taxon>
        <taxon>Spirurina</taxon>
        <taxon>Spiruromorpha</taxon>
        <taxon>Filarioidea</taxon>
        <taxon>Onchocercidae</taxon>
        <taxon>Onchocerca</taxon>
    </lineage>
</organism>
<sequence>MFHFVRICLVDLNCLSSETKLIIVFRGNALSSSDIESITNTKIAPFADNRSVFVCYALHVGENSRSRIRRSSSFVMFSGKNVEASTFLIETTDEEKLREKLLKWKSKLDFLGSHHIIPFYFTKQSMEPTNSEEIFKETFGIQPTTLRLSASELAETGLIYWNSTTSATRNPGSVYAIVANERKRQKMAQMQAERHATRLEDAQLRAVDRATLDPFRSEPNERYRLRVAERCQRETGDQHRTRLHVVFNADKNLLIPIADLL</sequence>
<name>A0A182EI26_ONCOC</name>
<evidence type="ECO:0000313" key="3">
    <source>
        <dbReference type="WBParaSite" id="nOo.2.0.1.t07752-RA"/>
    </source>
</evidence>
<reference evidence="1 2" key="2">
    <citation type="submission" date="2018-08" db="EMBL/GenBank/DDBJ databases">
        <authorList>
            <person name="Laetsch R D."/>
            <person name="Stevens L."/>
            <person name="Kumar S."/>
            <person name="Blaxter L. M."/>
        </authorList>
    </citation>
    <scope>NUCLEOTIDE SEQUENCE [LARGE SCALE GENOMIC DNA]</scope>
</reference>
<evidence type="ECO:0000313" key="2">
    <source>
        <dbReference type="Proteomes" id="UP000271087"/>
    </source>
</evidence>
<reference evidence="3" key="1">
    <citation type="submission" date="2016-06" db="UniProtKB">
        <authorList>
            <consortium name="WormBaseParasite"/>
        </authorList>
    </citation>
    <scope>IDENTIFICATION</scope>
</reference>
<accession>A0A182EI26</accession>
<protein>
    <submittedName>
        <fullName evidence="1 3">Uncharacterized protein</fullName>
    </submittedName>
</protein>
<evidence type="ECO:0000313" key="1">
    <source>
        <dbReference type="EMBL" id="VDK87159.1"/>
    </source>
</evidence>
<dbReference type="AlphaFoldDB" id="A0A182EI26"/>